<dbReference type="EMBL" id="JAINUG010000163">
    <property type="protein sequence ID" value="KAJ8391002.1"/>
    <property type="molecule type" value="Genomic_DNA"/>
</dbReference>
<proteinExistence type="predicted"/>
<dbReference type="AlphaFoldDB" id="A0AAD7WBH6"/>
<reference evidence="1" key="1">
    <citation type="journal article" date="2023" name="Science">
        <title>Genome structures resolve the early diversification of teleost fishes.</title>
        <authorList>
            <person name="Parey E."/>
            <person name="Louis A."/>
            <person name="Montfort J."/>
            <person name="Bouchez O."/>
            <person name="Roques C."/>
            <person name="Iampietro C."/>
            <person name="Lluch J."/>
            <person name="Castinel A."/>
            <person name="Donnadieu C."/>
            <person name="Desvignes T."/>
            <person name="Floi Bucao C."/>
            <person name="Jouanno E."/>
            <person name="Wen M."/>
            <person name="Mejri S."/>
            <person name="Dirks R."/>
            <person name="Jansen H."/>
            <person name="Henkel C."/>
            <person name="Chen W.J."/>
            <person name="Zahm M."/>
            <person name="Cabau C."/>
            <person name="Klopp C."/>
            <person name="Thompson A.W."/>
            <person name="Robinson-Rechavi M."/>
            <person name="Braasch I."/>
            <person name="Lecointre G."/>
            <person name="Bobe J."/>
            <person name="Postlethwait J.H."/>
            <person name="Berthelot C."/>
            <person name="Roest Crollius H."/>
            <person name="Guiguen Y."/>
        </authorList>
    </citation>
    <scope>NUCLEOTIDE SEQUENCE</scope>
    <source>
        <strain evidence="1">NC1722</strain>
    </source>
</reference>
<evidence type="ECO:0000313" key="1">
    <source>
        <dbReference type="EMBL" id="KAJ8391002.1"/>
    </source>
</evidence>
<keyword evidence="2" id="KW-1185">Reference proteome</keyword>
<protein>
    <recommendedName>
        <fullName evidence="3">Reverse transcriptase domain-containing protein</fullName>
    </recommendedName>
</protein>
<gene>
    <name evidence="1" type="ORF">AAFF_G00097800</name>
</gene>
<comment type="caution">
    <text evidence="1">The sequence shown here is derived from an EMBL/GenBank/DDBJ whole genome shotgun (WGS) entry which is preliminary data.</text>
</comment>
<organism evidence="1 2">
    <name type="scientific">Aldrovandia affinis</name>
    <dbReference type="NCBI Taxonomy" id="143900"/>
    <lineage>
        <taxon>Eukaryota</taxon>
        <taxon>Metazoa</taxon>
        <taxon>Chordata</taxon>
        <taxon>Craniata</taxon>
        <taxon>Vertebrata</taxon>
        <taxon>Euteleostomi</taxon>
        <taxon>Actinopterygii</taxon>
        <taxon>Neopterygii</taxon>
        <taxon>Teleostei</taxon>
        <taxon>Notacanthiformes</taxon>
        <taxon>Halosauridae</taxon>
        <taxon>Aldrovandia</taxon>
    </lineage>
</organism>
<name>A0AAD7WBH6_9TELE</name>
<dbReference type="Proteomes" id="UP001221898">
    <property type="component" value="Unassembled WGS sequence"/>
</dbReference>
<dbReference type="InterPro" id="IPR043128">
    <property type="entry name" value="Rev_trsase/Diguanyl_cyclase"/>
</dbReference>
<sequence length="187" mass="21372">MWSCSRKVSSLKPKSWTWLKNGSLRVIVPLLIDPINEMAWDTEGLPWPSLTVQFDPIDDVLTQHKRSPKAEATMSGPIEGAFMIKGALPKTGVFIKITGLLQEAGGEPTGVRRNKKMAIQWPSKESRSPGNAKKIGEQWSRSLDRVGVYVDDLIIWGATWEEHDTRLEKTLQRIQWLMERWERGYRS</sequence>
<evidence type="ECO:0008006" key="3">
    <source>
        <dbReference type="Google" id="ProtNLM"/>
    </source>
</evidence>
<evidence type="ECO:0000313" key="2">
    <source>
        <dbReference type="Proteomes" id="UP001221898"/>
    </source>
</evidence>
<dbReference type="Gene3D" id="3.30.70.270">
    <property type="match status" value="1"/>
</dbReference>
<accession>A0AAD7WBH6</accession>